<evidence type="ECO:0000313" key="5">
    <source>
        <dbReference type="EMBL" id="KPQ19375.1"/>
    </source>
</evidence>
<dbReference type="Pfam" id="PF21602">
    <property type="entry name" value="GldM_3rd"/>
    <property type="match status" value="1"/>
</dbReference>
<dbReference type="STRING" id="1305737.GCA_000526355_02404"/>
<dbReference type="Proteomes" id="UP000050421">
    <property type="component" value="Unassembled WGS sequence"/>
</dbReference>
<sequence length="536" mass="57725">MAGVKETPRQRMIGMMYLVLTALLALQVSNQILQKFVLINDGLERTSKNYILDNQSSVESIQYTVEQQGNNEKDVPKVAAAQEVRAASKEAYDYLEALKKELIEVSNAKTEEGTYVNSALKNTEIAGNLFINNGRGEELKNRLNDYPEKIREILSGVGLDINFDKIALDASEIPLFANDRDARGKSFEALNFVKSPVGAVMTLLSQYQNEVLNIESEALTSIANTIGSFYFKADITEAKISAVSNIVAAGTKFEGTMFIASSSSSAAPSMSLDGRSVEVDEKGFGKIEFTATPASEYDDRGLARRVLKGEIVTNIGGEDQVLPVEYEYFVAQPVVKVSSEVVQQLYADCANELLIEVPALGNTYAPEFTVSNGQSIKGSSPGQVTIIPGASGSVTIGVSSGGNKIDDVSFDIKPVPAPTIVPTLSNGSALDQTQSQAIGSLTGLKVIAEPEPTFGRTMAKDANFEVTGGEVRLLRNDVPRQTIQISNGSSLAMRQLLESARAGDDIVIVVNQVTRTNFRGNKIPSSLNQVIRIGVK</sequence>
<reference evidence="5 6" key="1">
    <citation type="submission" date="2015-09" db="EMBL/GenBank/DDBJ databases">
        <title>Identification and resolution of microdiversity through metagenomic sequencing of parallel consortia.</title>
        <authorList>
            <person name="Nelson W.C."/>
            <person name="Romine M.F."/>
            <person name="Lindemann S.R."/>
        </authorList>
    </citation>
    <scope>NUCLEOTIDE SEQUENCE [LARGE SCALE GENOMIC DNA]</scope>
    <source>
        <strain evidence="5">HL-49</strain>
    </source>
</reference>
<gene>
    <name evidence="5" type="primary">gldM</name>
    <name evidence="5" type="ORF">HLUCCX10_02655</name>
</gene>
<proteinExistence type="predicted"/>
<evidence type="ECO:0000313" key="6">
    <source>
        <dbReference type="Proteomes" id="UP000050421"/>
    </source>
</evidence>
<feature type="domain" description="Gliding motility-associated protein GldM first immunoglobulin-like" evidence="3">
    <location>
        <begin position="228"/>
        <end position="332"/>
    </location>
</feature>
<name>A0A0P7YKN7_9BACT</name>
<dbReference type="InterPro" id="IPR048406">
    <property type="entry name" value="GldM_Ig-like-2"/>
</dbReference>
<dbReference type="Pfam" id="PF21601">
    <property type="entry name" value="GldM_2nd"/>
    <property type="match status" value="1"/>
</dbReference>
<dbReference type="Pfam" id="PF12081">
    <property type="entry name" value="GldM_1st"/>
    <property type="match status" value="1"/>
</dbReference>
<evidence type="ECO:0000259" key="1">
    <source>
        <dbReference type="Pfam" id="PF12080"/>
    </source>
</evidence>
<dbReference type="InterPro" id="IPR048405">
    <property type="entry name" value="GldM_Ig-like-1"/>
</dbReference>
<comment type="caution">
    <text evidence="5">The sequence shown here is derived from an EMBL/GenBank/DDBJ whole genome shotgun (WGS) entry which is preliminary data.</text>
</comment>
<evidence type="ECO:0000259" key="3">
    <source>
        <dbReference type="Pfam" id="PF21601"/>
    </source>
</evidence>
<dbReference type="EMBL" id="LJXT01000010">
    <property type="protein sequence ID" value="KPQ19375.1"/>
    <property type="molecule type" value="Genomic_DNA"/>
</dbReference>
<evidence type="ECO:0000259" key="2">
    <source>
        <dbReference type="Pfam" id="PF12081"/>
    </source>
</evidence>
<dbReference type="InterPro" id="IPR022719">
    <property type="entry name" value="Motility-assoc_prot_GldM_C"/>
</dbReference>
<feature type="domain" description="Gliding motility-associated protein GldM C-terminal" evidence="1">
    <location>
        <begin position="416"/>
        <end position="534"/>
    </location>
</feature>
<protein>
    <submittedName>
        <fullName evidence="5">Type IX secretion system component GldM</fullName>
    </submittedName>
</protein>
<dbReference type="InterPro" id="IPR022720">
    <property type="entry name" value="Motility-assoc_prot_GldM_N"/>
</dbReference>
<dbReference type="eggNOG" id="ENOG502Z7S0">
    <property type="taxonomic scope" value="Bacteria"/>
</dbReference>
<dbReference type="PATRIC" id="fig|1305737.6.peg.1198"/>
<feature type="domain" description="Gliding motility-associated protein GldM second immunoglobulin-like" evidence="4">
    <location>
        <begin position="334"/>
        <end position="413"/>
    </location>
</feature>
<feature type="domain" description="Gliding motility-associated protein GldM N-terminal" evidence="2">
    <location>
        <begin position="31"/>
        <end position="223"/>
    </location>
</feature>
<dbReference type="NCBIfam" id="TIGR03517">
    <property type="entry name" value="GldM_gliding"/>
    <property type="match status" value="1"/>
</dbReference>
<accession>A0A0P7YKN7</accession>
<dbReference type="InterPro" id="IPR019859">
    <property type="entry name" value="Motility-assoc_prot_GldM"/>
</dbReference>
<dbReference type="AlphaFoldDB" id="A0A0P7YKN7"/>
<dbReference type="OrthoDB" id="1490890at2"/>
<evidence type="ECO:0000259" key="4">
    <source>
        <dbReference type="Pfam" id="PF21602"/>
    </source>
</evidence>
<dbReference type="Pfam" id="PF12080">
    <property type="entry name" value="GldM_4th"/>
    <property type="match status" value="1"/>
</dbReference>
<organism evidence="5 6">
    <name type="scientific">Algoriphagus marincola HL-49</name>
    <dbReference type="NCBI Taxonomy" id="1305737"/>
    <lineage>
        <taxon>Bacteria</taxon>
        <taxon>Pseudomonadati</taxon>
        <taxon>Bacteroidota</taxon>
        <taxon>Cytophagia</taxon>
        <taxon>Cytophagales</taxon>
        <taxon>Cyclobacteriaceae</taxon>
        <taxon>Algoriphagus</taxon>
    </lineage>
</organism>